<gene>
    <name evidence="3" type="ORF">M9458_012992</name>
</gene>
<reference evidence="3 4" key="1">
    <citation type="submission" date="2024-05" db="EMBL/GenBank/DDBJ databases">
        <title>Genome sequencing and assembly of Indian major carp, Cirrhinus mrigala (Hamilton, 1822).</title>
        <authorList>
            <person name="Mohindra V."/>
            <person name="Chowdhury L.M."/>
            <person name="Lal K."/>
            <person name="Jena J.K."/>
        </authorList>
    </citation>
    <scope>NUCLEOTIDE SEQUENCE [LARGE SCALE GENOMIC DNA]</scope>
    <source>
        <strain evidence="3">CM1030</strain>
        <tissue evidence="3">Blood</tissue>
    </source>
</reference>
<dbReference type="InterPro" id="IPR014886">
    <property type="entry name" value="La_xRRM"/>
</dbReference>
<dbReference type="Pfam" id="PF08777">
    <property type="entry name" value="RRM_3"/>
    <property type="match status" value="1"/>
</dbReference>
<dbReference type="Gene3D" id="3.30.70.330">
    <property type="match status" value="1"/>
</dbReference>
<dbReference type="EMBL" id="JAMKFB020000006">
    <property type="protein sequence ID" value="KAL0190294.1"/>
    <property type="molecule type" value="Genomic_DNA"/>
</dbReference>
<proteinExistence type="predicted"/>
<accession>A0ABD0QVN9</accession>
<comment type="caution">
    <text evidence="3">The sequence shown here is derived from an EMBL/GenBank/DDBJ whole genome shotgun (WGS) entry which is preliminary data.</text>
</comment>
<dbReference type="GO" id="GO:0003723">
    <property type="term" value="F:RNA binding"/>
    <property type="evidence" value="ECO:0007669"/>
    <property type="project" value="UniProtKB-KW"/>
</dbReference>
<keyword evidence="4" id="KW-1185">Reference proteome</keyword>
<evidence type="ECO:0000313" key="3">
    <source>
        <dbReference type="EMBL" id="KAL0190294.1"/>
    </source>
</evidence>
<feature type="non-terminal residue" evidence="3">
    <location>
        <position position="57"/>
    </location>
</feature>
<evidence type="ECO:0000313" key="4">
    <source>
        <dbReference type="Proteomes" id="UP001529510"/>
    </source>
</evidence>
<feature type="domain" description="XRRM" evidence="2">
    <location>
        <begin position="1"/>
        <end position="56"/>
    </location>
</feature>
<evidence type="ECO:0000259" key="2">
    <source>
        <dbReference type="Pfam" id="PF08777"/>
    </source>
</evidence>
<protein>
    <recommendedName>
        <fullName evidence="2">XRRM domain-containing protein</fullName>
    </recommendedName>
</protein>
<dbReference type="Proteomes" id="UP001529510">
    <property type="component" value="Unassembled WGS sequence"/>
</dbReference>
<sequence>GTILFHSNAQEALQKVREAHGGEDPKWEVLEGDVEMETLKKIIEDQQESINRRKGGR</sequence>
<evidence type="ECO:0000256" key="1">
    <source>
        <dbReference type="ARBA" id="ARBA00022884"/>
    </source>
</evidence>
<organism evidence="3 4">
    <name type="scientific">Cirrhinus mrigala</name>
    <name type="common">Mrigala</name>
    <dbReference type="NCBI Taxonomy" id="683832"/>
    <lineage>
        <taxon>Eukaryota</taxon>
        <taxon>Metazoa</taxon>
        <taxon>Chordata</taxon>
        <taxon>Craniata</taxon>
        <taxon>Vertebrata</taxon>
        <taxon>Euteleostomi</taxon>
        <taxon>Actinopterygii</taxon>
        <taxon>Neopterygii</taxon>
        <taxon>Teleostei</taxon>
        <taxon>Ostariophysi</taxon>
        <taxon>Cypriniformes</taxon>
        <taxon>Cyprinidae</taxon>
        <taxon>Labeoninae</taxon>
        <taxon>Labeonini</taxon>
        <taxon>Cirrhinus</taxon>
    </lineage>
</organism>
<name>A0ABD0QVN9_CIRMR</name>
<dbReference type="AlphaFoldDB" id="A0ABD0QVN9"/>
<keyword evidence="1" id="KW-0694">RNA-binding</keyword>
<feature type="non-terminal residue" evidence="3">
    <location>
        <position position="1"/>
    </location>
</feature>
<dbReference type="InterPro" id="IPR012677">
    <property type="entry name" value="Nucleotide-bd_a/b_plait_sf"/>
</dbReference>